<comment type="caution">
    <text evidence="4">The sequence shown here is derived from an EMBL/GenBank/DDBJ whole genome shotgun (WGS) entry which is preliminary data.</text>
</comment>
<name>A0ABW4Z0U4_9HYPH</name>
<dbReference type="PROSITE" id="PS51371">
    <property type="entry name" value="CBS"/>
    <property type="match status" value="2"/>
</dbReference>
<dbReference type="InterPro" id="IPR000644">
    <property type="entry name" value="CBS_dom"/>
</dbReference>
<dbReference type="RefSeq" id="WP_213351406.1">
    <property type="nucleotide sequence ID" value="NZ_JAHBGB010000006.1"/>
</dbReference>
<sequence length="143" mass="15798">MTVRSILEEKGYNVETIGAGATLREAAEVMAQKRIGALVVTDRERRVIGILSERDLVRVIGLEGPERLDDEVGAVMTTKVVTCDSNETVPQLMEQMTAGRFRHMPVVQAGKLIGLVSIGDVVKHRLAEFERESSAMREYILST</sequence>
<proteinExistence type="predicted"/>
<reference evidence="5" key="1">
    <citation type="journal article" date="2019" name="Int. J. Syst. Evol. Microbiol.">
        <title>The Global Catalogue of Microorganisms (GCM) 10K type strain sequencing project: providing services to taxonomists for standard genome sequencing and annotation.</title>
        <authorList>
            <consortium name="The Broad Institute Genomics Platform"/>
            <consortium name="The Broad Institute Genome Sequencing Center for Infectious Disease"/>
            <person name="Wu L."/>
            <person name="Ma J."/>
        </authorList>
    </citation>
    <scope>NUCLEOTIDE SEQUENCE [LARGE SCALE GENOMIC DNA]</scope>
    <source>
        <strain evidence="5">CCM 7435</strain>
    </source>
</reference>
<feature type="domain" description="CBS" evidence="3">
    <location>
        <begin position="8"/>
        <end position="66"/>
    </location>
</feature>
<keyword evidence="1 2" id="KW-0129">CBS domain</keyword>
<evidence type="ECO:0000313" key="5">
    <source>
        <dbReference type="Proteomes" id="UP001597299"/>
    </source>
</evidence>
<dbReference type="PANTHER" id="PTHR43080:SF2">
    <property type="entry name" value="CBS DOMAIN-CONTAINING PROTEIN"/>
    <property type="match status" value="1"/>
</dbReference>
<feature type="domain" description="CBS" evidence="3">
    <location>
        <begin position="76"/>
        <end position="133"/>
    </location>
</feature>
<protein>
    <submittedName>
        <fullName evidence="4">CBS domain-containing protein</fullName>
    </submittedName>
</protein>
<dbReference type="SMART" id="SM00116">
    <property type="entry name" value="CBS"/>
    <property type="match status" value="2"/>
</dbReference>
<dbReference type="Gene3D" id="3.10.580.10">
    <property type="entry name" value="CBS-domain"/>
    <property type="match status" value="1"/>
</dbReference>
<dbReference type="CDD" id="cd04623">
    <property type="entry name" value="CBS_pair_bac_euk"/>
    <property type="match status" value="1"/>
</dbReference>
<dbReference type="InterPro" id="IPR051257">
    <property type="entry name" value="Diverse_CBS-Domain"/>
</dbReference>
<organism evidence="4 5">
    <name type="scientific">Ancylobacter oerskovii</name>
    <dbReference type="NCBI Taxonomy" id="459519"/>
    <lineage>
        <taxon>Bacteria</taxon>
        <taxon>Pseudomonadati</taxon>
        <taxon>Pseudomonadota</taxon>
        <taxon>Alphaproteobacteria</taxon>
        <taxon>Hyphomicrobiales</taxon>
        <taxon>Xanthobacteraceae</taxon>
        <taxon>Ancylobacter</taxon>
    </lineage>
</organism>
<gene>
    <name evidence="4" type="ORF">ACFSNC_17385</name>
</gene>
<dbReference type="InterPro" id="IPR046342">
    <property type="entry name" value="CBS_dom_sf"/>
</dbReference>
<dbReference type="SUPFAM" id="SSF54631">
    <property type="entry name" value="CBS-domain pair"/>
    <property type="match status" value="1"/>
</dbReference>
<evidence type="ECO:0000256" key="1">
    <source>
        <dbReference type="ARBA" id="ARBA00023122"/>
    </source>
</evidence>
<dbReference type="Pfam" id="PF00571">
    <property type="entry name" value="CBS"/>
    <property type="match status" value="2"/>
</dbReference>
<dbReference type="EMBL" id="JBHUHD010000001">
    <property type="protein sequence ID" value="MFD2142185.1"/>
    <property type="molecule type" value="Genomic_DNA"/>
</dbReference>
<evidence type="ECO:0000313" key="4">
    <source>
        <dbReference type="EMBL" id="MFD2142185.1"/>
    </source>
</evidence>
<evidence type="ECO:0000259" key="3">
    <source>
        <dbReference type="PROSITE" id="PS51371"/>
    </source>
</evidence>
<keyword evidence="5" id="KW-1185">Reference proteome</keyword>
<dbReference type="InterPro" id="IPR044725">
    <property type="entry name" value="CBSX3_CBS_dom"/>
</dbReference>
<accession>A0ABW4Z0U4</accession>
<dbReference type="PANTHER" id="PTHR43080">
    <property type="entry name" value="CBS DOMAIN-CONTAINING PROTEIN CBSX3, MITOCHONDRIAL"/>
    <property type="match status" value="1"/>
</dbReference>
<evidence type="ECO:0000256" key="2">
    <source>
        <dbReference type="PROSITE-ProRule" id="PRU00703"/>
    </source>
</evidence>
<dbReference type="Proteomes" id="UP001597299">
    <property type="component" value="Unassembled WGS sequence"/>
</dbReference>